<keyword evidence="1" id="KW-0472">Membrane</keyword>
<dbReference type="Proteomes" id="UP001183414">
    <property type="component" value="Unassembled WGS sequence"/>
</dbReference>
<evidence type="ECO:0000313" key="3">
    <source>
        <dbReference type="Proteomes" id="UP001183414"/>
    </source>
</evidence>
<reference evidence="3" key="1">
    <citation type="submission" date="2023-07" db="EMBL/GenBank/DDBJ databases">
        <title>30 novel species of actinomycetes from the DSMZ collection.</title>
        <authorList>
            <person name="Nouioui I."/>
        </authorList>
    </citation>
    <scope>NUCLEOTIDE SEQUENCE [LARGE SCALE GENOMIC DNA]</scope>
    <source>
        <strain evidence="3">DSM 42041</strain>
    </source>
</reference>
<feature type="transmembrane region" description="Helical" evidence="1">
    <location>
        <begin position="115"/>
        <end position="136"/>
    </location>
</feature>
<feature type="transmembrane region" description="Helical" evidence="1">
    <location>
        <begin position="90"/>
        <end position="109"/>
    </location>
</feature>
<accession>A0ABU2NL57</accession>
<sequence length="142" mass="14578">MTSTNAAPGLTPVKQSTNGPRIVTMVVATLVGAAVWFVARVAFDVKVIAKTGATETTVQLPSVIVAGVLSGLLGWGLLELLERKASKPGTVWSVIASVVLVLSLFTGPLNGVTTGAKVTLVLLHLAVGLVLIAGLARTARKR</sequence>
<name>A0ABU2NL57_9ACTN</name>
<feature type="transmembrane region" description="Helical" evidence="1">
    <location>
        <begin position="59"/>
        <end position="78"/>
    </location>
</feature>
<keyword evidence="1" id="KW-0812">Transmembrane</keyword>
<organism evidence="2 3">
    <name type="scientific">Streptomyces hazeniae</name>
    <dbReference type="NCBI Taxonomy" id="3075538"/>
    <lineage>
        <taxon>Bacteria</taxon>
        <taxon>Bacillati</taxon>
        <taxon>Actinomycetota</taxon>
        <taxon>Actinomycetes</taxon>
        <taxon>Kitasatosporales</taxon>
        <taxon>Streptomycetaceae</taxon>
        <taxon>Streptomyces</taxon>
    </lineage>
</organism>
<dbReference type="EMBL" id="JAVREQ010000001">
    <property type="protein sequence ID" value="MDT0377716.1"/>
    <property type="molecule type" value="Genomic_DNA"/>
</dbReference>
<protein>
    <submittedName>
        <fullName evidence="2">DUF6069 family protein</fullName>
    </submittedName>
</protein>
<keyword evidence="1" id="KW-1133">Transmembrane helix</keyword>
<comment type="caution">
    <text evidence="2">The sequence shown here is derived from an EMBL/GenBank/DDBJ whole genome shotgun (WGS) entry which is preliminary data.</text>
</comment>
<gene>
    <name evidence="2" type="ORF">RM572_02870</name>
</gene>
<dbReference type="InterPro" id="IPR045713">
    <property type="entry name" value="DUF6069"/>
</dbReference>
<dbReference type="RefSeq" id="WP_136184064.1">
    <property type="nucleotide sequence ID" value="NZ_JAVREQ010000001.1"/>
</dbReference>
<evidence type="ECO:0000313" key="2">
    <source>
        <dbReference type="EMBL" id="MDT0377716.1"/>
    </source>
</evidence>
<feature type="transmembrane region" description="Helical" evidence="1">
    <location>
        <begin position="22"/>
        <end position="39"/>
    </location>
</feature>
<keyword evidence="3" id="KW-1185">Reference proteome</keyword>
<evidence type="ECO:0000256" key="1">
    <source>
        <dbReference type="SAM" id="Phobius"/>
    </source>
</evidence>
<dbReference type="Pfam" id="PF19545">
    <property type="entry name" value="DUF6069"/>
    <property type="match status" value="1"/>
</dbReference>
<proteinExistence type="predicted"/>